<feature type="domain" description="TIL" evidence="4">
    <location>
        <begin position="86"/>
        <end position="140"/>
    </location>
</feature>
<evidence type="ECO:0000256" key="3">
    <source>
        <dbReference type="SAM" id="SignalP"/>
    </source>
</evidence>
<organism evidence="5 6">
    <name type="scientific">Larinioides sclopetarius</name>
    <dbReference type="NCBI Taxonomy" id="280406"/>
    <lineage>
        <taxon>Eukaryota</taxon>
        <taxon>Metazoa</taxon>
        <taxon>Ecdysozoa</taxon>
        <taxon>Arthropoda</taxon>
        <taxon>Chelicerata</taxon>
        <taxon>Arachnida</taxon>
        <taxon>Araneae</taxon>
        <taxon>Araneomorphae</taxon>
        <taxon>Entelegynae</taxon>
        <taxon>Araneoidea</taxon>
        <taxon>Araneidae</taxon>
        <taxon>Larinioides</taxon>
    </lineage>
</organism>
<evidence type="ECO:0000313" key="5">
    <source>
        <dbReference type="EMBL" id="CAL1266758.1"/>
    </source>
</evidence>
<dbReference type="GO" id="GO:0030414">
    <property type="term" value="F:peptidase inhibitor activity"/>
    <property type="evidence" value="ECO:0007669"/>
    <property type="project" value="UniProtKB-KW"/>
</dbReference>
<dbReference type="InterPro" id="IPR051368">
    <property type="entry name" value="SerProtInhib-TIL_Domain"/>
</dbReference>
<feature type="domain" description="TIL" evidence="4">
    <location>
        <begin position="25"/>
        <end position="75"/>
    </location>
</feature>
<evidence type="ECO:0000256" key="1">
    <source>
        <dbReference type="ARBA" id="ARBA00022690"/>
    </source>
</evidence>
<feature type="chain" id="PRO_5043898086" description="TIL domain-containing protein" evidence="3">
    <location>
        <begin position="24"/>
        <end position="285"/>
    </location>
</feature>
<dbReference type="AlphaFoldDB" id="A0AAV1Z5P3"/>
<dbReference type="Gene3D" id="2.10.25.10">
    <property type="entry name" value="Laminin"/>
    <property type="match status" value="4"/>
</dbReference>
<keyword evidence="1" id="KW-0646">Protease inhibitor</keyword>
<keyword evidence="2" id="KW-1015">Disulfide bond</keyword>
<feature type="domain" description="TIL" evidence="4">
    <location>
        <begin position="228"/>
        <end position="282"/>
    </location>
</feature>
<dbReference type="InterPro" id="IPR036084">
    <property type="entry name" value="Ser_inhib-like_sf"/>
</dbReference>
<keyword evidence="6" id="KW-1185">Reference proteome</keyword>
<evidence type="ECO:0000259" key="4">
    <source>
        <dbReference type="Pfam" id="PF01826"/>
    </source>
</evidence>
<gene>
    <name evidence="5" type="ORF">LARSCL_LOCUS3275</name>
</gene>
<keyword evidence="3" id="KW-0732">Signal</keyword>
<evidence type="ECO:0000256" key="2">
    <source>
        <dbReference type="ARBA" id="ARBA00023157"/>
    </source>
</evidence>
<dbReference type="Proteomes" id="UP001497382">
    <property type="component" value="Unassembled WGS sequence"/>
</dbReference>
<name>A0AAV1Z5P3_9ARAC</name>
<accession>A0AAV1Z5P3</accession>
<dbReference type="InterPro" id="IPR002919">
    <property type="entry name" value="TIL_dom"/>
</dbReference>
<dbReference type="Pfam" id="PF01826">
    <property type="entry name" value="TIL"/>
    <property type="match status" value="4"/>
</dbReference>
<dbReference type="EMBL" id="CAXIEN010000024">
    <property type="protein sequence ID" value="CAL1266758.1"/>
    <property type="molecule type" value="Genomic_DNA"/>
</dbReference>
<sequence>MMMPNFDCVLFLFVIFGFHATEAKCPLNEREVECINFCNTCELDNLCLDMCIPGCDCNPGFLRNKLGKCVPRHKCQTSHAEQNLRCPPNELFVPCSAHCQQNCSNYNRRVVCPFVCVPGCVCDLGFVRGPDNKCIKKESCHTSEMKISIIVNTSCPLDEEMSECHAHCQRNCSNFEDLVLPCPRICVSGCVCKNGMIRGPDKKCILPQKCSLKRYSVAELFDADHGRCPPREHFDPCIAHCQKNCSNWMKPIPCSRMCVPGCICEDGFVRGPQGKCIYVKECFET</sequence>
<comment type="caution">
    <text evidence="5">The sequence shown here is derived from an EMBL/GenBank/DDBJ whole genome shotgun (WGS) entry which is preliminary data.</text>
</comment>
<dbReference type="SUPFAM" id="SSF57567">
    <property type="entry name" value="Serine protease inhibitors"/>
    <property type="match status" value="4"/>
</dbReference>
<dbReference type="PANTHER" id="PTHR23259:SF70">
    <property type="entry name" value="ACCESSORY GLAND PROTEIN ACP62F-RELATED"/>
    <property type="match status" value="1"/>
</dbReference>
<protein>
    <recommendedName>
        <fullName evidence="4">TIL domain-containing protein</fullName>
    </recommendedName>
</protein>
<reference evidence="5 6" key="1">
    <citation type="submission" date="2024-04" db="EMBL/GenBank/DDBJ databases">
        <authorList>
            <person name="Rising A."/>
            <person name="Reimegard J."/>
            <person name="Sonavane S."/>
            <person name="Akerstrom W."/>
            <person name="Nylinder S."/>
            <person name="Hedman E."/>
            <person name="Kallberg Y."/>
        </authorList>
    </citation>
    <scope>NUCLEOTIDE SEQUENCE [LARGE SCALE GENOMIC DNA]</scope>
</reference>
<evidence type="ECO:0000313" key="6">
    <source>
        <dbReference type="Proteomes" id="UP001497382"/>
    </source>
</evidence>
<dbReference type="CDD" id="cd19941">
    <property type="entry name" value="TIL"/>
    <property type="match status" value="4"/>
</dbReference>
<feature type="signal peptide" evidence="3">
    <location>
        <begin position="1"/>
        <end position="23"/>
    </location>
</feature>
<feature type="domain" description="TIL" evidence="4">
    <location>
        <begin position="155"/>
        <end position="210"/>
    </location>
</feature>
<dbReference type="PANTHER" id="PTHR23259">
    <property type="entry name" value="RIDDLE"/>
    <property type="match status" value="1"/>
</dbReference>
<proteinExistence type="predicted"/>